<dbReference type="Proteomes" id="UP000283269">
    <property type="component" value="Unassembled WGS sequence"/>
</dbReference>
<keyword evidence="1" id="KW-0812">Transmembrane</keyword>
<evidence type="ECO:0000256" key="1">
    <source>
        <dbReference type="SAM" id="Phobius"/>
    </source>
</evidence>
<accession>A0A409XT03</accession>
<keyword evidence="1" id="KW-1133">Transmembrane helix</keyword>
<comment type="caution">
    <text evidence="2">The sequence shown here is derived from an EMBL/GenBank/DDBJ whole genome shotgun (WGS) entry which is preliminary data.</text>
</comment>
<keyword evidence="3" id="KW-1185">Reference proteome</keyword>
<evidence type="ECO:0000313" key="3">
    <source>
        <dbReference type="Proteomes" id="UP000283269"/>
    </source>
</evidence>
<name>A0A409XT03_PSICY</name>
<keyword evidence="1" id="KW-0472">Membrane</keyword>
<feature type="transmembrane region" description="Helical" evidence="1">
    <location>
        <begin position="137"/>
        <end position="160"/>
    </location>
</feature>
<feature type="transmembrane region" description="Helical" evidence="1">
    <location>
        <begin position="180"/>
        <end position="199"/>
    </location>
</feature>
<reference evidence="2 3" key="1">
    <citation type="journal article" date="2018" name="Evol. Lett.">
        <title>Horizontal gene cluster transfer increased hallucinogenic mushroom diversity.</title>
        <authorList>
            <person name="Reynolds H.T."/>
            <person name="Vijayakumar V."/>
            <person name="Gluck-Thaler E."/>
            <person name="Korotkin H.B."/>
            <person name="Matheny P.B."/>
            <person name="Slot J.C."/>
        </authorList>
    </citation>
    <scope>NUCLEOTIDE SEQUENCE [LARGE SCALE GENOMIC DNA]</scope>
    <source>
        <strain evidence="2 3">2631</strain>
    </source>
</reference>
<organism evidence="2 3">
    <name type="scientific">Psilocybe cyanescens</name>
    <dbReference type="NCBI Taxonomy" id="93625"/>
    <lineage>
        <taxon>Eukaryota</taxon>
        <taxon>Fungi</taxon>
        <taxon>Dikarya</taxon>
        <taxon>Basidiomycota</taxon>
        <taxon>Agaricomycotina</taxon>
        <taxon>Agaricomycetes</taxon>
        <taxon>Agaricomycetidae</taxon>
        <taxon>Agaricales</taxon>
        <taxon>Agaricineae</taxon>
        <taxon>Strophariaceae</taxon>
        <taxon>Psilocybe</taxon>
    </lineage>
</organism>
<dbReference type="EMBL" id="NHYD01000533">
    <property type="protein sequence ID" value="PPQ93962.1"/>
    <property type="molecule type" value="Genomic_DNA"/>
</dbReference>
<protein>
    <submittedName>
        <fullName evidence="2">Uncharacterized protein</fullName>
    </submittedName>
</protein>
<feature type="transmembrane region" description="Helical" evidence="1">
    <location>
        <begin position="211"/>
        <end position="227"/>
    </location>
</feature>
<dbReference type="InParanoid" id="A0A409XT03"/>
<gene>
    <name evidence="2" type="ORF">CVT25_014873</name>
</gene>
<evidence type="ECO:0000313" key="2">
    <source>
        <dbReference type="EMBL" id="PPQ93962.1"/>
    </source>
</evidence>
<dbReference type="STRING" id="93625.A0A409XT03"/>
<sequence length="282" mass="31700">MVYNFFSYLDETVGEAMLSWYYAFISIGTSRLILEMWKLPISEAEDHSLEREGSGEVHLTTFNEFHCHSMEMESITEWAEFDDVRVMASFQLYSLRSATTRIFKTCRNPLAGDLTEVAALAAQTWEAMICFTDEVEYLWSAGVGLVQVALVFATLVKLILRYRSGKSRTPLASMVLNQGLATFVLVFALVTNMMVYNFLRDLDMGVQNSLLSWYNALLSIGTSRLVLEMRKLSAPTTEEHNLGRGDLEQVNSVGLTVFSESLNRTTTSASASAYQSTNIECE</sequence>
<proteinExistence type="predicted"/>
<dbReference type="AlphaFoldDB" id="A0A409XT03"/>
<dbReference type="OrthoDB" id="2637653at2759"/>